<dbReference type="PANTHER" id="PTHR12983">
    <property type="entry name" value="RING FINGER 10 FAMILY MEMBER"/>
    <property type="match status" value="1"/>
</dbReference>
<name>X6NER6_RETFI</name>
<dbReference type="GO" id="GO:0005737">
    <property type="term" value="C:cytoplasm"/>
    <property type="evidence" value="ECO:0007669"/>
    <property type="project" value="UniProtKB-SubCell"/>
</dbReference>
<accession>X6NER6</accession>
<dbReference type="OrthoDB" id="302966at2759"/>
<dbReference type="PANTHER" id="PTHR12983:SF9">
    <property type="entry name" value="E3 UBIQUITIN-PROTEIN LIGASE RNF10"/>
    <property type="match status" value="1"/>
</dbReference>
<dbReference type="InterPro" id="IPR039739">
    <property type="entry name" value="MAG2/RNF10"/>
</dbReference>
<dbReference type="GO" id="GO:0045944">
    <property type="term" value="P:positive regulation of transcription by RNA polymerase II"/>
    <property type="evidence" value="ECO:0007669"/>
    <property type="project" value="TreeGrafter"/>
</dbReference>
<keyword evidence="2" id="KW-0963">Cytoplasm</keyword>
<reference evidence="4 5" key="1">
    <citation type="journal article" date="2013" name="Curr. Biol.">
        <title>The Genome of the Foraminiferan Reticulomyxa filosa.</title>
        <authorList>
            <person name="Glockner G."/>
            <person name="Hulsmann N."/>
            <person name="Schleicher M."/>
            <person name="Noegel A.A."/>
            <person name="Eichinger L."/>
            <person name="Gallinger C."/>
            <person name="Pawlowski J."/>
            <person name="Sierra R."/>
            <person name="Euteneuer U."/>
            <person name="Pillet L."/>
            <person name="Moustafa A."/>
            <person name="Platzer M."/>
            <person name="Groth M."/>
            <person name="Szafranski K."/>
            <person name="Schliwa M."/>
        </authorList>
    </citation>
    <scope>NUCLEOTIDE SEQUENCE [LARGE SCALE GENOMIC DNA]</scope>
</reference>
<evidence type="ECO:0000256" key="1">
    <source>
        <dbReference type="ARBA" id="ARBA00004496"/>
    </source>
</evidence>
<dbReference type="EMBL" id="ASPP01009674">
    <property type="protein sequence ID" value="ETO23832.1"/>
    <property type="molecule type" value="Genomic_DNA"/>
</dbReference>
<gene>
    <name evidence="4" type="ORF">RFI_13337</name>
</gene>
<comment type="subcellular location">
    <subcellularLocation>
        <location evidence="1">Cytoplasm</location>
    </subcellularLocation>
</comment>
<keyword evidence="5" id="KW-1185">Reference proteome</keyword>
<feature type="compositionally biased region" description="Basic and acidic residues" evidence="3">
    <location>
        <begin position="173"/>
        <end position="186"/>
    </location>
</feature>
<comment type="caution">
    <text evidence="4">The sequence shown here is derived from an EMBL/GenBank/DDBJ whole genome shotgun (WGS) entry which is preliminary data.</text>
</comment>
<dbReference type="GO" id="GO:0000976">
    <property type="term" value="F:transcription cis-regulatory region binding"/>
    <property type="evidence" value="ECO:0007669"/>
    <property type="project" value="TreeGrafter"/>
</dbReference>
<evidence type="ECO:0000313" key="4">
    <source>
        <dbReference type="EMBL" id="ETO23832.1"/>
    </source>
</evidence>
<dbReference type="AlphaFoldDB" id="X6NER6"/>
<organism evidence="4 5">
    <name type="scientific">Reticulomyxa filosa</name>
    <dbReference type="NCBI Taxonomy" id="46433"/>
    <lineage>
        <taxon>Eukaryota</taxon>
        <taxon>Sar</taxon>
        <taxon>Rhizaria</taxon>
        <taxon>Retaria</taxon>
        <taxon>Foraminifera</taxon>
        <taxon>Monothalamids</taxon>
        <taxon>Reticulomyxidae</taxon>
        <taxon>Reticulomyxa</taxon>
    </lineage>
</organism>
<evidence type="ECO:0000256" key="3">
    <source>
        <dbReference type="SAM" id="MobiDB-lite"/>
    </source>
</evidence>
<sequence>MCLHGMALKDLTAQVKMDKVIENERMGKNHQMEELSQSKSRYSYVYQSMEGQYMLLDPLNWQMLRSEYMSSSHQKNTISSDLLEQRLPRYLKHCKILQIEKFTFTPQLKQRFKWLSSILPFNADFGLVEIDMTNLVSKQVYQQYQHEIEKKERFRQRMQQEKEAYDKLQKERLERQQQEQKQKHEQQQLAQTAKKALKLRNHPFTRNKKTMMDSNIIRLIPNNSLNQRQTMGNKMEINMVSLKNTFKQLGGKLFFGLIVRNLFRDAPFILPSRKTALIFHFCFFKVIDFRSTDSSCKIFNCQMLFETKELANPAKEILKNIFKDL</sequence>
<feature type="region of interest" description="Disordered" evidence="3">
    <location>
        <begin position="173"/>
        <end position="192"/>
    </location>
</feature>
<dbReference type="Proteomes" id="UP000023152">
    <property type="component" value="Unassembled WGS sequence"/>
</dbReference>
<protein>
    <submittedName>
        <fullName evidence="4">RING finger domain-containing protein</fullName>
    </submittedName>
</protein>
<evidence type="ECO:0000313" key="5">
    <source>
        <dbReference type="Proteomes" id="UP000023152"/>
    </source>
</evidence>
<proteinExistence type="predicted"/>
<evidence type="ECO:0000256" key="2">
    <source>
        <dbReference type="ARBA" id="ARBA00022490"/>
    </source>
</evidence>